<comment type="subcellular location">
    <subcellularLocation>
        <location evidence="1">Periplasm</location>
    </subcellularLocation>
</comment>
<dbReference type="InterPro" id="IPR014162">
    <property type="entry name" value="CpoB_C"/>
</dbReference>
<evidence type="ECO:0000256" key="1">
    <source>
        <dbReference type="HAMAP-Rule" id="MF_02066"/>
    </source>
</evidence>
<feature type="domain" description="YbgF trimerisation" evidence="4">
    <location>
        <begin position="75"/>
        <end position="131"/>
    </location>
</feature>
<evidence type="ECO:0000313" key="5">
    <source>
        <dbReference type="EMBL" id="MFC3908022.1"/>
    </source>
</evidence>
<accession>A0ABV8CD51</accession>
<name>A0ABV8CD51_9GAMM</name>
<evidence type="ECO:0000313" key="6">
    <source>
        <dbReference type="Proteomes" id="UP001595758"/>
    </source>
</evidence>
<keyword evidence="6" id="KW-1185">Reference proteome</keyword>
<evidence type="ECO:0000256" key="3">
    <source>
        <dbReference type="SAM" id="MobiDB-lite"/>
    </source>
</evidence>
<organism evidence="5 6">
    <name type="scientific">Legionella dresdenensis</name>
    <dbReference type="NCBI Taxonomy" id="450200"/>
    <lineage>
        <taxon>Bacteria</taxon>
        <taxon>Pseudomonadati</taxon>
        <taxon>Pseudomonadota</taxon>
        <taxon>Gammaproteobacteria</taxon>
        <taxon>Legionellales</taxon>
        <taxon>Legionellaceae</taxon>
        <taxon>Legionella</taxon>
    </lineage>
</organism>
<dbReference type="InterPro" id="IPR011990">
    <property type="entry name" value="TPR-like_helical_dom_sf"/>
</dbReference>
<sequence precursor="true">MKQLPSLILALWFSCLLPAPAFAEAPVVDDSENFAILDDQQAAAERPVANGRYDDSNAEEEIALAQDNGEIGDNASNMSVAAKVQSMQQEIRELRGLLEVQDHQLKLLQQQQLSFYKDIDARLNSAATAKNTSTPQPTQLDIGGTPPAPAAALQRPGLPPSASRSFTAPVIPAGTGRNNPADEQISYMSAYDLVKNKRYDDALIAMQNFVSQYPNGGYTANAQYWLGELYMVKRNYPEAISHFETVLKQFPASSKAAACTLKIGYAQAASGRKAEARHSLEQVINNYPDTPTAQLAATKLKSISAS</sequence>
<dbReference type="Proteomes" id="UP001595758">
    <property type="component" value="Unassembled WGS sequence"/>
</dbReference>
<feature type="coiled-coil region" evidence="1">
    <location>
        <begin position="84"/>
        <end position="111"/>
    </location>
</feature>
<evidence type="ECO:0000256" key="2">
    <source>
        <dbReference type="PROSITE-ProRule" id="PRU00339"/>
    </source>
</evidence>
<dbReference type="InterPro" id="IPR034706">
    <property type="entry name" value="CpoB"/>
</dbReference>
<dbReference type="SUPFAM" id="SSF48452">
    <property type="entry name" value="TPR-like"/>
    <property type="match status" value="1"/>
</dbReference>
<keyword evidence="1" id="KW-0175">Coiled coil</keyword>
<comment type="function">
    <text evidence="1">Mediates coordination of peptidoglycan synthesis and outer membrane constriction during cell division.</text>
</comment>
<gene>
    <name evidence="5" type="primary">ybgF</name>
    <name evidence="1" type="synonym">cpoB</name>
    <name evidence="5" type="ORF">ACFORL_02855</name>
</gene>
<dbReference type="EMBL" id="JBHSAB010000002">
    <property type="protein sequence ID" value="MFC3908022.1"/>
    <property type="molecule type" value="Genomic_DNA"/>
</dbReference>
<dbReference type="Pfam" id="PF16331">
    <property type="entry name" value="TolA_bind_tri"/>
    <property type="match status" value="1"/>
</dbReference>
<dbReference type="Gene3D" id="1.25.40.10">
    <property type="entry name" value="Tetratricopeptide repeat domain"/>
    <property type="match status" value="1"/>
</dbReference>
<dbReference type="SMART" id="SM00028">
    <property type="entry name" value="TPR"/>
    <property type="match status" value="2"/>
</dbReference>
<dbReference type="PROSITE" id="PS51257">
    <property type="entry name" value="PROKAR_LIPOPROTEIN"/>
    <property type="match status" value="1"/>
</dbReference>
<dbReference type="RefSeq" id="WP_382340929.1">
    <property type="nucleotide sequence ID" value="NZ_JBHSAB010000002.1"/>
</dbReference>
<reference evidence="6" key="1">
    <citation type="journal article" date="2019" name="Int. J. Syst. Evol. Microbiol.">
        <title>The Global Catalogue of Microorganisms (GCM) 10K type strain sequencing project: providing services to taxonomists for standard genome sequencing and annotation.</title>
        <authorList>
            <consortium name="The Broad Institute Genomics Platform"/>
            <consortium name="The Broad Institute Genome Sequencing Center for Infectious Disease"/>
            <person name="Wu L."/>
            <person name="Ma J."/>
        </authorList>
    </citation>
    <scope>NUCLEOTIDE SEQUENCE [LARGE SCALE GENOMIC DNA]</scope>
    <source>
        <strain evidence="6">CCUG 59858</strain>
    </source>
</reference>
<keyword evidence="1" id="KW-0132">Cell division</keyword>
<dbReference type="InterPro" id="IPR032519">
    <property type="entry name" value="YbgF_tri"/>
</dbReference>
<dbReference type="NCBIfam" id="TIGR02795">
    <property type="entry name" value="tol_pal_ybgF"/>
    <property type="match status" value="1"/>
</dbReference>
<evidence type="ECO:0000259" key="4">
    <source>
        <dbReference type="Pfam" id="PF16331"/>
    </source>
</evidence>
<keyword evidence="1" id="KW-0131">Cell cycle</keyword>
<keyword evidence="1" id="KW-0732">Signal</keyword>
<dbReference type="Pfam" id="PF13424">
    <property type="entry name" value="TPR_12"/>
    <property type="match status" value="1"/>
</dbReference>
<feature type="signal peptide" evidence="1">
    <location>
        <begin position="1"/>
        <end position="23"/>
    </location>
</feature>
<feature type="compositionally biased region" description="Polar residues" evidence="3">
    <location>
        <begin position="128"/>
        <end position="139"/>
    </location>
</feature>
<dbReference type="PROSITE" id="PS50005">
    <property type="entry name" value="TPR"/>
    <property type="match status" value="1"/>
</dbReference>
<comment type="caution">
    <text evidence="5">The sequence shown here is derived from an EMBL/GenBank/DDBJ whole genome shotgun (WGS) entry which is preliminary data.</text>
</comment>
<feature type="chain" id="PRO_5044920445" description="Cell division coordinator CpoB" evidence="1">
    <location>
        <begin position="24"/>
        <end position="306"/>
    </location>
</feature>
<dbReference type="Gene3D" id="1.20.5.110">
    <property type="match status" value="1"/>
</dbReference>
<dbReference type="Pfam" id="PF13174">
    <property type="entry name" value="TPR_6"/>
    <property type="match status" value="1"/>
</dbReference>
<protein>
    <recommendedName>
        <fullName evidence="1">Cell division coordinator CpoB</fullName>
    </recommendedName>
</protein>
<comment type="similarity">
    <text evidence="1">Belongs to the CpoB family.</text>
</comment>
<feature type="region of interest" description="Disordered" evidence="3">
    <location>
        <begin position="128"/>
        <end position="177"/>
    </location>
</feature>
<dbReference type="InterPro" id="IPR019734">
    <property type="entry name" value="TPR_rpt"/>
</dbReference>
<feature type="repeat" description="TPR" evidence="2">
    <location>
        <begin position="220"/>
        <end position="253"/>
    </location>
</feature>
<proteinExistence type="inferred from homology"/>
<keyword evidence="1" id="KW-0574">Periplasm</keyword>
<dbReference type="HAMAP" id="MF_02066">
    <property type="entry name" value="CpoB"/>
    <property type="match status" value="1"/>
</dbReference>
<keyword evidence="2" id="KW-0802">TPR repeat</keyword>